<organism evidence="1 2">
    <name type="scientific">Polyplax serrata</name>
    <name type="common">Common mouse louse</name>
    <dbReference type="NCBI Taxonomy" id="468196"/>
    <lineage>
        <taxon>Eukaryota</taxon>
        <taxon>Metazoa</taxon>
        <taxon>Ecdysozoa</taxon>
        <taxon>Arthropoda</taxon>
        <taxon>Hexapoda</taxon>
        <taxon>Insecta</taxon>
        <taxon>Pterygota</taxon>
        <taxon>Neoptera</taxon>
        <taxon>Paraneoptera</taxon>
        <taxon>Psocodea</taxon>
        <taxon>Troctomorpha</taxon>
        <taxon>Phthiraptera</taxon>
        <taxon>Anoplura</taxon>
        <taxon>Polyplacidae</taxon>
        <taxon>Polyplax</taxon>
    </lineage>
</organism>
<dbReference type="EMBL" id="JAWJWE010000036">
    <property type="protein sequence ID" value="KAK6629437.1"/>
    <property type="molecule type" value="Genomic_DNA"/>
</dbReference>
<name>A0AAN8S5G3_POLSC</name>
<reference evidence="1 2" key="1">
    <citation type="submission" date="2023-10" db="EMBL/GenBank/DDBJ databases">
        <title>Genomes of two closely related lineages of the louse Polyplax serrata with different host specificities.</title>
        <authorList>
            <person name="Martinu J."/>
            <person name="Tarabai H."/>
            <person name="Stefka J."/>
            <person name="Hypsa V."/>
        </authorList>
    </citation>
    <scope>NUCLEOTIDE SEQUENCE [LARGE SCALE GENOMIC DNA]</scope>
    <source>
        <strain evidence="1">HR10_N</strain>
    </source>
</reference>
<sequence>MGMLYFAAARTFTPYLPPPAPNSPGTRARHRGNRRLTRNESRYHSGTEHVHALTGLDRLESMEI</sequence>
<gene>
    <name evidence="1" type="ORF">RUM43_003254</name>
</gene>
<evidence type="ECO:0000313" key="2">
    <source>
        <dbReference type="Proteomes" id="UP001372834"/>
    </source>
</evidence>
<protein>
    <submittedName>
        <fullName evidence="1">Uncharacterized protein</fullName>
    </submittedName>
</protein>
<dbReference type="AlphaFoldDB" id="A0AAN8S5G3"/>
<proteinExistence type="predicted"/>
<accession>A0AAN8S5G3</accession>
<dbReference type="Proteomes" id="UP001372834">
    <property type="component" value="Unassembled WGS sequence"/>
</dbReference>
<comment type="caution">
    <text evidence="1">The sequence shown here is derived from an EMBL/GenBank/DDBJ whole genome shotgun (WGS) entry which is preliminary data.</text>
</comment>
<evidence type="ECO:0000313" key="1">
    <source>
        <dbReference type="EMBL" id="KAK6629437.1"/>
    </source>
</evidence>